<dbReference type="GO" id="GO:0006355">
    <property type="term" value="P:regulation of DNA-templated transcription"/>
    <property type="evidence" value="ECO:0007669"/>
    <property type="project" value="InterPro"/>
</dbReference>
<sequence>MVSKTVYGARDQEILYYGQSFFYHIVSMVVKIELEVRMAVKIVRVLNTNAVVSSDQEGRELIITGAGIGFKKKKGENLDEALADKTYYLESVDDSRRLQEVVKEISEEYLEIVSRIVKTAREEGLKVRDSLYVTLTDHINSAVDRYRENIALKNMMKLEIRKFYPKEYEIGLRAVQWIQEQNDENLGEDEAAFIAMHIVSAELGSGSNVDVNKITKLINAVLQIVRIHFKIEFNEKSISYERFLTHLKFFATRVFDNTIYQDSMQEIYKVLIEENEYAYSGVRKIVEYIEKQYSYKLTIDERLYLLIHIKRILDEQSE</sequence>
<name>A0A173S140_9FIRM</name>
<dbReference type="PROSITE" id="PS51372">
    <property type="entry name" value="PRD_2"/>
    <property type="match status" value="2"/>
</dbReference>
<evidence type="ECO:0000313" key="4">
    <source>
        <dbReference type="Proteomes" id="UP000095597"/>
    </source>
</evidence>
<dbReference type="PANTHER" id="PTHR30185:SF15">
    <property type="entry name" value="CRYPTIC BETA-GLUCOSIDE BGL OPERON ANTITERMINATOR"/>
    <property type="match status" value="1"/>
</dbReference>
<dbReference type="EMBL" id="CYXO01000003">
    <property type="protein sequence ID" value="CUM84124.1"/>
    <property type="molecule type" value="Genomic_DNA"/>
</dbReference>
<reference evidence="3 4" key="1">
    <citation type="submission" date="2015-09" db="EMBL/GenBank/DDBJ databases">
        <authorList>
            <consortium name="Pathogen Informatics"/>
        </authorList>
    </citation>
    <scope>NUCLEOTIDE SEQUENCE [LARGE SCALE GENOMIC DNA]</scope>
    <source>
        <strain evidence="3 4">2789STDY5834961</strain>
    </source>
</reference>
<dbReference type="SMART" id="SM01061">
    <property type="entry name" value="CAT_RBD"/>
    <property type="match status" value="1"/>
</dbReference>
<gene>
    <name evidence="3" type="primary">licT</name>
    <name evidence="3" type="ORF">ERS852573_00793</name>
</gene>
<proteinExistence type="predicted"/>
<dbReference type="InterPro" id="IPR004341">
    <property type="entry name" value="CAT_RNA-bd_dom"/>
</dbReference>
<dbReference type="AlphaFoldDB" id="A0A173S140"/>
<dbReference type="InterPro" id="IPR036650">
    <property type="entry name" value="CAT_RNA-bd_dom_sf"/>
</dbReference>
<dbReference type="Proteomes" id="UP000095597">
    <property type="component" value="Unassembled WGS sequence"/>
</dbReference>
<feature type="domain" description="PRD" evidence="2">
    <location>
        <begin position="209"/>
        <end position="318"/>
    </location>
</feature>
<protein>
    <submittedName>
        <fullName evidence="3">Transcription antiterminator LicT</fullName>
    </submittedName>
</protein>
<feature type="domain" description="PRD" evidence="2">
    <location>
        <begin position="104"/>
        <end position="208"/>
    </location>
</feature>
<dbReference type="InterPro" id="IPR050661">
    <property type="entry name" value="BglG_antiterminators"/>
</dbReference>
<dbReference type="Pfam" id="PF00874">
    <property type="entry name" value="PRD"/>
    <property type="match status" value="2"/>
</dbReference>
<dbReference type="Gene3D" id="1.10.1790.10">
    <property type="entry name" value="PRD domain"/>
    <property type="match status" value="2"/>
</dbReference>
<dbReference type="SUPFAM" id="SSF63520">
    <property type="entry name" value="PTS-regulatory domain, PRD"/>
    <property type="match status" value="2"/>
</dbReference>
<evidence type="ECO:0000313" key="3">
    <source>
        <dbReference type="EMBL" id="CUM84124.1"/>
    </source>
</evidence>
<accession>A0A173S140</accession>
<dbReference type="SUPFAM" id="SSF50151">
    <property type="entry name" value="SacY-like RNA-binding domain"/>
    <property type="match status" value="1"/>
</dbReference>
<dbReference type="Gene3D" id="2.30.24.10">
    <property type="entry name" value="CAT RNA-binding domain"/>
    <property type="match status" value="1"/>
</dbReference>
<evidence type="ECO:0000259" key="2">
    <source>
        <dbReference type="PROSITE" id="PS51372"/>
    </source>
</evidence>
<dbReference type="InterPro" id="IPR036634">
    <property type="entry name" value="PRD_sf"/>
</dbReference>
<dbReference type="InterPro" id="IPR011608">
    <property type="entry name" value="PRD"/>
</dbReference>
<keyword evidence="1" id="KW-0677">Repeat</keyword>
<dbReference type="GO" id="GO:0003723">
    <property type="term" value="F:RNA binding"/>
    <property type="evidence" value="ECO:0007669"/>
    <property type="project" value="InterPro"/>
</dbReference>
<organism evidence="3 4">
    <name type="scientific">Dorea longicatena</name>
    <dbReference type="NCBI Taxonomy" id="88431"/>
    <lineage>
        <taxon>Bacteria</taxon>
        <taxon>Bacillati</taxon>
        <taxon>Bacillota</taxon>
        <taxon>Clostridia</taxon>
        <taxon>Lachnospirales</taxon>
        <taxon>Lachnospiraceae</taxon>
        <taxon>Dorea</taxon>
    </lineage>
</organism>
<evidence type="ECO:0000256" key="1">
    <source>
        <dbReference type="ARBA" id="ARBA00022737"/>
    </source>
</evidence>
<dbReference type="PANTHER" id="PTHR30185">
    <property type="entry name" value="CRYPTIC BETA-GLUCOSIDE BGL OPERON ANTITERMINATOR"/>
    <property type="match status" value="1"/>
</dbReference>
<dbReference type="Pfam" id="PF03123">
    <property type="entry name" value="CAT_RBD"/>
    <property type="match status" value="1"/>
</dbReference>